<accession>A0ABP8LGF7</accession>
<evidence type="ECO:0000259" key="3">
    <source>
        <dbReference type="PROSITE" id="PS51168"/>
    </source>
</evidence>
<sequence length="375" mass="41503">MSSNNSKLNITTDSKILKSRTIPTLISGPCSAESEEQMLQTARGLIKDHRVHIFRAGIWKPRTRPGLFEGVGRVGLEWLRTVKQETGLPTAVEVANTQHVEEALEYGVDILWVGARTTVNPFSVQEVADALQGVDIPVLVKNPVNPDIQLWLGALERLNRAGITDLGLIHRGFSTPNNKPYRNHPKWETIQQIRALAPGIPLFCDPSHIAGRRDLLQTVSQQALHLGVDGLMIESHINPDVALSDASQQVTPEGLTLLLNSLDLDHEHVAGPGQLQDLRSLIDRLDHDLVNLLFLRSDVSKRIGEYKRANALDIFQAGRWKEIVQDRLRLANEIGVDEGFIKAIFDAIHQHSIGVQNEVMNAAPAPKTSESSVEK</sequence>
<feature type="domain" description="Chorismate mutase" evidence="3">
    <location>
        <begin position="269"/>
        <end position="360"/>
    </location>
</feature>
<dbReference type="EC" id="5.4.99.5" evidence="1"/>
<dbReference type="InterPro" id="IPR052899">
    <property type="entry name" value="Class-I_DAHP_synthase"/>
</dbReference>
<gene>
    <name evidence="4" type="ORF">GCM10023188_12640</name>
</gene>
<dbReference type="InterPro" id="IPR013785">
    <property type="entry name" value="Aldolase_TIM"/>
</dbReference>
<dbReference type="PANTHER" id="PTHR43018:SF1">
    <property type="entry name" value="PROTEIN AROA(G)"/>
    <property type="match status" value="1"/>
</dbReference>
<evidence type="ECO:0000313" key="5">
    <source>
        <dbReference type="Proteomes" id="UP001500552"/>
    </source>
</evidence>
<keyword evidence="5" id="KW-1185">Reference proteome</keyword>
<dbReference type="InterPro" id="IPR036263">
    <property type="entry name" value="Chorismate_II_sf"/>
</dbReference>
<dbReference type="Gene3D" id="1.20.59.10">
    <property type="entry name" value="Chorismate mutase"/>
    <property type="match status" value="1"/>
</dbReference>
<evidence type="ECO:0000256" key="2">
    <source>
        <dbReference type="ARBA" id="ARBA00022679"/>
    </source>
</evidence>
<reference evidence="5" key="1">
    <citation type="journal article" date="2019" name="Int. J. Syst. Evol. Microbiol.">
        <title>The Global Catalogue of Microorganisms (GCM) 10K type strain sequencing project: providing services to taxonomists for standard genome sequencing and annotation.</title>
        <authorList>
            <consortium name="The Broad Institute Genomics Platform"/>
            <consortium name="The Broad Institute Genome Sequencing Center for Infectious Disease"/>
            <person name="Wu L."/>
            <person name="Ma J."/>
        </authorList>
    </citation>
    <scope>NUCLEOTIDE SEQUENCE [LARGE SCALE GENOMIC DNA]</scope>
    <source>
        <strain evidence="5">JCM 17926</strain>
    </source>
</reference>
<comment type="caution">
    <text evidence="4">The sequence shown here is derived from an EMBL/GenBank/DDBJ whole genome shotgun (WGS) entry which is preliminary data.</text>
</comment>
<dbReference type="InterPro" id="IPR036979">
    <property type="entry name" value="CM_dom_sf"/>
</dbReference>
<dbReference type="EMBL" id="BAABHC010000005">
    <property type="protein sequence ID" value="GAA4428449.1"/>
    <property type="molecule type" value="Genomic_DNA"/>
</dbReference>
<dbReference type="PANTHER" id="PTHR43018">
    <property type="entry name" value="PHOSPHO-2-DEHYDRO-3-DEOXYHEPTONATE ALDOLASE"/>
    <property type="match status" value="1"/>
</dbReference>
<dbReference type="SUPFAM" id="SSF51569">
    <property type="entry name" value="Aldolase"/>
    <property type="match status" value="1"/>
</dbReference>
<dbReference type="SMART" id="SM00830">
    <property type="entry name" value="CM_2"/>
    <property type="match status" value="1"/>
</dbReference>
<dbReference type="Proteomes" id="UP001500552">
    <property type="component" value="Unassembled WGS sequence"/>
</dbReference>
<organism evidence="4 5">
    <name type="scientific">Pontibacter saemangeumensis</name>
    <dbReference type="NCBI Taxonomy" id="1084525"/>
    <lineage>
        <taxon>Bacteria</taxon>
        <taxon>Pseudomonadati</taxon>
        <taxon>Bacteroidota</taxon>
        <taxon>Cytophagia</taxon>
        <taxon>Cytophagales</taxon>
        <taxon>Hymenobacteraceae</taxon>
        <taxon>Pontibacter</taxon>
    </lineage>
</organism>
<dbReference type="InterPro" id="IPR006218">
    <property type="entry name" value="DAHP1/KDSA"/>
</dbReference>
<evidence type="ECO:0000313" key="4">
    <source>
        <dbReference type="EMBL" id="GAA4428449.1"/>
    </source>
</evidence>
<protein>
    <recommendedName>
        <fullName evidence="1">chorismate mutase</fullName>
        <ecNumber evidence="1">5.4.99.5</ecNumber>
    </recommendedName>
</protein>
<name>A0ABP8LGF7_9BACT</name>
<dbReference type="InterPro" id="IPR002701">
    <property type="entry name" value="CM_II_prokaryot"/>
</dbReference>
<dbReference type="Pfam" id="PF00793">
    <property type="entry name" value="DAHP_synth_1"/>
    <property type="match status" value="1"/>
</dbReference>
<keyword evidence="2" id="KW-0808">Transferase</keyword>
<dbReference type="Gene3D" id="3.20.20.70">
    <property type="entry name" value="Aldolase class I"/>
    <property type="match status" value="1"/>
</dbReference>
<evidence type="ECO:0000256" key="1">
    <source>
        <dbReference type="ARBA" id="ARBA00012404"/>
    </source>
</evidence>
<dbReference type="SUPFAM" id="SSF48600">
    <property type="entry name" value="Chorismate mutase II"/>
    <property type="match status" value="1"/>
</dbReference>
<dbReference type="RefSeq" id="WP_345157638.1">
    <property type="nucleotide sequence ID" value="NZ_BAABHC010000005.1"/>
</dbReference>
<proteinExistence type="predicted"/>
<dbReference type="PROSITE" id="PS51168">
    <property type="entry name" value="CHORISMATE_MUT_2"/>
    <property type="match status" value="1"/>
</dbReference>
<dbReference type="Pfam" id="PF01817">
    <property type="entry name" value="CM_2"/>
    <property type="match status" value="1"/>
</dbReference>